<sequence>MHVIAKVLFHEKARDDQVLCYAPTLDNETRHVDSALRAYRALRTCPASAACSSPQCTTPELIIRVGILHTAQSFMSPRAVYWLGKTVTGWADFILRNPMLFSRCSVVGSLVATCVEPGSCFCVKSALK</sequence>
<proteinExistence type="predicted"/>
<protein>
    <submittedName>
        <fullName evidence="1">Uncharacterized protein</fullName>
    </submittedName>
</protein>
<keyword evidence="2" id="KW-1185">Reference proteome</keyword>
<dbReference type="AlphaFoldDB" id="A0A5B7GWY9"/>
<name>A0A5B7GWY9_PORTR</name>
<gene>
    <name evidence="1" type="ORF">E2C01_055962</name>
</gene>
<accession>A0A5B7GWY9</accession>
<evidence type="ECO:0000313" key="1">
    <source>
        <dbReference type="EMBL" id="MPC61885.1"/>
    </source>
</evidence>
<dbReference type="Proteomes" id="UP000324222">
    <property type="component" value="Unassembled WGS sequence"/>
</dbReference>
<evidence type="ECO:0000313" key="2">
    <source>
        <dbReference type="Proteomes" id="UP000324222"/>
    </source>
</evidence>
<comment type="caution">
    <text evidence="1">The sequence shown here is derived from an EMBL/GenBank/DDBJ whole genome shotgun (WGS) entry which is preliminary data.</text>
</comment>
<dbReference type="EMBL" id="VSRR010019063">
    <property type="protein sequence ID" value="MPC61885.1"/>
    <property type="molecule type" value="Genomic_DNA"/>
</dbReference>
<organism evidence="1 2">
    <name type="scientific">Portunus trituberculatus</name>
    <name type="common">Swimming crab</name>
    <name type="synonym">Neptunus trituberculatus</name>
    <dbReference type="NCBI Taxonomy" id="210409"/>
    <lineage>
        <taxon>Eukaryota</taxon>
        <taxon>Metazoa</taxon>
        <taxon>Ecdysozoa</taxon>
        <taxon>Arthropoda</taxon>
        <taxon>Crustacea</taxon>
        <taxon>Multicrustacea</taxon>
        <taxon>Malacostraca</taxon>
        <taxon>Eumalacostraca</taxon>
        <taxon>Eucarida</taxon>
        <taxon>Decapoda</taxon>
        <taxon>Pleocyemata</taxon>
        <taxon>Brachyura</taxon>
        <taxon>Eubrachyura</taxon>
        <taxon>Portunoidea</taxon>
        <taxon>Portunidae</taxon>
        <taxon>Portuninae</taxon>
        <taxon>Portunus</taxon>
    </lineage>
</organism>
<reference evidence="1 2" key="1">
    <citation type="submission" date="2019-05" db="EMBL/GenBank/DDBJ databases">
        <title>Another draft genome of Portunus trituberculatus and its Hox gene families provides insights of decapod evolution.</title>
        <authorList>
            <person name="Jeong J.-H."/>
            <person name="Song I."/>
            <person name="Kim S."/>
            <person name="Choi T."/>
            <person name="Kim D."/>
            <person name="Ryu S."/>
            <person name="Kim W."/>
        </authorList>
    </citation>
    <scope>NUCLEOTIDE SEQUENCE [LARGE SCALE GENOMIC DNA]</scope>
    <source>
        <tissue evidence="1">Muscle</tissue>
    </source>
</reference>